<keyword evidence="5" id="KW-1185">Reference proteome</keyword>
<dbReference type="InterPro" id="IPR044731">
    <property type="entry name" value="BDH-like"/>
</dbReference>
<dbReference type="CDD" id="cd08187">
    <property type="entry name" value="BDH"/>
    <property type="match status" value="1"/>
</dbReference>
<dbReference type="EMBL" id="JANGEW010000036">
    <property type="protein sequence ID" value="MCQ5343641.1"/>
    <property type="molecule type" value="Genomic_DNA"/>
</dbReference>
<dbReference type="InterPro" id="IPR056798">
    <property type="entry name" value="ADH_Fe_C"/>
</dbReference>
<accession>A0ABT1SUT5</accession>
<name>A0ABT1SUT5_9FIRM</name>
<dbReference type="Gene3D" id="3.40.50.1970">
    <property type="match status" value="1"/>
</dbReference>
<organism evidence="4 5">
    <name type="scientific">Megasphaera massiliensis</name>
    <dbReference type="NCBI Taxonomy" id="1232428"/>
    <lineage>
        <taxon>Bacteria</taxon>
        <taxon>Bacillati</taxon>
        <taxon>Bacillota</taxon>
        <taxon>Negativicutes</taxon>
        <taxon>Veillonellales</taxon>
        <taxon>Veillonellaceae</taxon>
        <taxon>Megasphaera</taxon>
    </lineage>
</organism>
<feature type="domain" description="Fe-containing alcohol dehydrogenase-like C-terminal" evidence="3">
    <location>
        <begin position="190"/>
        <end position="381"/>
    </location>
</feature>
<evidence type="ECO:0000313" key="5">
    <source>
        <dbReference type="Proteomes" id="UP001206692"/>
    </source>
</evidence>
<keyword evidence="1" id="KW-0560">Oxidoreductase</keyword>
<dbReference type="InterPro" id="IPR001670">
    <property type="entry name" value="ADH_Fe/GldA"/>
</dbReference>
<dbReference type="RefSeq" id="WP_062412018.1">
    <property type="nucleotide sequence ID" value="NZ_JAJCIO010000040.1"/>
</dbReference>
<protein>
    <submittedName>
        <fullName evidence="4">Iron-containing alcohol dehydrogenase</fullName>
    </submittedName>
</protein>
<reference evidence="4 5" key="1">
    <citation type="submission" date="2022-06" db="EMBL/GenBank/DDBJ databases">
        <title>Isolation of gut microbiota from human fecal samples.</title>
        <authorList>
            <person name="Pamer E.G."/>
            <person name="Barat B."/>
            <person name="Waligurski E."/>
            <person name="Medina S."/>
            <person name="Paddock L."/>
            <person name="Mostad J."/>
        </authorList>
    </citation>
    <scope>NUCLEOTIDE SEQUENCE [LARGE SCALE GENOMIC DNA]</scope>
    <source>
        <strain evidence="4 5">DFI.1.1</strain>
    </source>
</reference>
<dbReference type="PANTHER" id="PTHR43633:SF1">
    <property type="entry name" value="ALCOHOL DEHYDROGENASE YQHD"/>
    <property type="match status" value="1"/>
</dbReference>
<evidence type="ECO:0000313" key="4">
    <source>
        <dbReference type="EMBL" id="MCQ5343641.1"/>
    </source>
</evidence>
<comment type="caution">
    <text evidence="4">The sequence shown here is derived from an EMBL/GenBank/DDBJ whole genome shotgun (WGS) entry which is preliminary data.</text>
</comment>
<evidence type="ECO:0000259" key="2">
    <source>
        <dbReference type="Pfam" id="PF00465"/>
    </source>
</evidence>
<proteinExistence type="predicted"/>
<dbReference type="Pfam" id="PF00465">
    <property type="entry name" value="Fe-ADH"/>
    <property type="match status" value="1"/>
</dbReference>
<sequence>MNEFMYYNPVKLFCGEHQLSNVIKEIQQYGHRVLLILGGESFIKNGNYQPLVDALEAAHIEREELRGNRVPSLNVVRKGIALCREKNIDCVLGIGGGCCMDIAKTIAFGVKQSRDIWDYVTYQAEPDTQEHLPVGMIPTFPSSGSDMNGSAQITNDETTEQAGLSGVYPNFTWLNPAYITKLPVASLIEGQLTAFVQVSIAYLGLERSGIAEAMALTLMNSIRANLYKLVKEPDNQSVRTDLMVASALNVSGLTGLGKSGDWSLYPLEGIMQNYYGVGYKQAITVLFPYWLKQCYDGQPVFKDYFTQVFGVDGSGKSDEAILAEGLQALFSFYRSFGFPTSFAEIKERKESLNELRAAIALVGAQPSIYTTFTVEKIEQMMLESIDGYGKKGGQA</sequence>
<gene>
    <name evidence="4" type="ORF">NE675_11485</name>
</gene>
<feature type="domain" description="Alcohol dehydrogenase iron-type/glycerol dehydrogenase GldA" evidence="2">
    <location>
        <begin position="9"/>
        <end position="172"/>
    </location>
</feature>
<evidence type="ECO:0000256" key="1">
    <source>
        <dbReference type="ARBA" id="ARBA00023002"/>
    </source>
</evidence>
<dbReference type="Gene3D" id="1.20.1090.10">
    <property type="entry name" value="Dehydroquinate synthase-like - alpha domain"/>
    <property type="match status" value="1"/>
</dbReference>
<dbReference type="SUPFAM" id="SSF56796">
    <property type="entry name" value="Dehydroquinate synthase-like"/>
    <property type="match status" value="1"/>
</dbReference>
<dbReference type="PANTHER" id="PTHR43633">
    <property type="entry name" value="ALCOHOL DEHYDROGENASE YQHD"/>
    <property type="match status" value="1"/>
</dbReference>
<dbReference type="Pfam" id="PF25137">
    <property type="entry name" value="ADH_Fe_C"/>
    <property type="match status" value="1"/>
</dbReference>
<dbReference type="Proteomes" id="UP001206692">
    <property type="component" value="Unassembled WGS sequence"/>
</dbReference>
<evidence type="ECO:0000259" key="3">
    <source>
        <dbReference type="Pfam" id="PF25137"/>
    </source>
</evidence>